<dbReference type="CDD" id="cd02440">
    <property type="entry name" value="AdoMet_MTases"/>
    <property type="match status" value="1"/>
</dbReference>
<dbReference type="Gene3D" id="1.10.10.10">
    <property type="entry name" value="Winged helix-like DNA-binding domain superfamily/Winged helix DNA-binding domain"/>
    <property type="match status" value="1"/>
</dbReference>
<name>A0AAD8N4F5_9APIA</name>
<dbReference type="InterPro" id="IPR036388">
    <property type="entry name" value="WH-like_DNA-bd_sf"/>
</dbReference>
<dbReference type="InterPro" id="IPR001077">
    <property type="entry name" value="COMT_C"/>
</dbReference>
<dbReference type="InterPro" id="IPR012967">
    <property type="entry name" value="COMT_dimerisation"/>
</dbReference>
<dbReference type="Gene3D" id="3.40.50.150">
    <property type="entry name" value="Vaccinia Virus protein VP39"/>
    <property type="match status" value="1"/>
</dbReference>
<keyword evidence="3" id="KW-0949">S-adenosyl-L-methionine</keyword>
<keyword evidence="1" id="KW-0489">Methyltransferase</keyword>
<dbReference type="FunFam" id="1.10.10.10:FF:000213">
    <property type="entry name" value="Coniferyl alcohol 9-O-methyltransferase"/>
    <property type="match status" value="1"/>
</dbReference>
<evidence type="ECO:0000256" key="3">
    <source>
        <dbReference type="ARBA" id="ARBA00022691"/>
    </source>
</evidence>
<protein>
    <submittedName>
        <fullName evidence="8">Trans-resveratrol di-O-methyltransferase-like</fullName>
    </submittedName>
</protein>
<accession>A0AAD8N4F5</accession>
<dbReference type="SUPFAM" id="SSF53335">
    <property type="entry name" value="S-adenosyl-L-methionine-dependent methyltransferases"/>
    <property type="match status" value="1"/>
</dbReference>
<dbReference type="GO" id="GO:0046983">
    <property type="term" value="F:protein dimerization activity"/>
    <property type="evidence" value="ECO:0007669"/>
    <property type="project" value="InterPro"/>
</dbReference>
<dbReference type="Proteomes" id="UP001237642">
    <property type="component" value="Unassembled WGS sequence"/>
</dbReference>
<evidence type="ECO:0000259" key="6">
    <source>
        <dbReference type="Pfam" id="PF00891"/>
    </source>
</evidence>
<keyword evidence="9" id="KW-1185">Reference proteome</keyword>
<feature type="active site" description="Proton acceptor" evidence="5">
    <location>
        <position position="263"/>
    </location>
</feature>
<evidence type="ECO:0000259" key="7">
    <source>
        <dbReference type="Pfam" id="PF08100"/>
    </source>
</evidence>
<dbReference type="InterPro" id="IPR016461">
    <property type="entry name" value="COMT-like"/>
</dbReference>
<reference evidence="8" key="2">
    <citation type="submission" date="2023-05" db="EMBL/GenBank/DDBJ databases">
        <authorList>
            <person name="Schelkunov M.I."/>
        </authorList>
    </citation>
    <scope>NUCLEOTIDE SEQUENCE</scope>
    <source>
        <strain evidence="8">Hsosn_3</strain>
        <tissue evidence="8">Leaf</tissue>
    </source>
</reference>
<dbReference type="EMBL" id="JAUIZM010000003">
    <property type="protein sequence ID" value="KAK1395506.1"/>
    <property type="molecule type" value="Genomic_DNA"/>
</dbReference>
<feature type="domain" description="O-methyltransferase dimerisation" evidence="7">
    <location>
        <begin position="19"/>
        <end position="111"/>
    </location>
</feature>
<proteinExistence type="inferred from homology"/>
<evidence type="ECO:0000256" key="1">
    <source>
        <dbReference type="ARBA" id="ARBA00022603"/>
    </source>
</evidence>
<organism evidence="8 9">
    <name type="scientific">Heracleum sosnowskyi</name>
    <dbReference type="NCBI Taxonomy" id="360622"/>
    <lineage>
        <taxon>Eukaryota</taxon>
        <taxon>Viridiplantae</taxon>
        <taxon>Streptophyta</taxon>
        <taxon>Embryophyta</taxon>
        <taxon>Tracheophyta</taxon>
        <taxon>Spermatophyta</taxon>
        <taxon>Magnoliopsida</taxon>
        <taxon>eudicotyledons</taxon>
        <taxon>Gunneridae</taxon>
        <taxon>Pentapetalae</taxon>
        <taxon>asterids</taxon>
        <taxon>campanulids</taxon>
        <taxon>Apiales</taxon>
        <taxon>Apiaceae</taxon>
        <taxon>Apioideae</taxon>
        <taxon>apioid superclade</taxon>
        <taxon>Tordylieae</taxon>
        <taxon>Tordyliinae</taxon>
        <taxon>Heracleum</taxon>
    </lineage>
</organism>
<evidence type="ECO:0000313" key="8">
    <source>
        <dbReference type="EMBL" id="KAK1395506.1"/>
    </source>
</evidence>
<dbReference type="SUPFAM" id="SSF46785">
    <property type="entry name" value="Winged helix' DNA-binding domain"/>
    <property type="match status" value="1"/>
</dbReference>
<comment type="caution">
    <text evidence="8">The sequence shown here is derived from an EMBL/GenBank/DDBJ whole genome shotgun (WGS) entry which is preliminary data.</text>
</comment>
<comment type="similarity">
    <text evidence="4">Belongs to the class I-like SAM-binding methyltransferase superfamily. Cation-independent O-methyltransferase family. COMT subfamily.</text>
</comment>
<dbReference type="PROSITE" id="PS51683">
    <property type="entry name" value="SAM_OMT_II"/>
    <property type="match status" value="1"/>
</dbReference>
<dbReference type="PIRSF" id="PIRSF005739">
    <property type="entry name" value="O-mtase"/>
    <property type="match status" value="1"/>
</dbReference>
<sequence>MDLISEEARELFKAQAHVWNHMFNFINSMSLNCAIQLDIPDVINKHGKPMTLSDLVHALSINKAKGPCIYRLMRILVHSGFFQISQLDENKNNVVEEGYVLTPSSRLLLKDEPLSIRPLFKTELHPLLITPWHSLSQWFTNKDATSFETAHGKMIWDRAGDDPNFCNIFDSGMASDTYFVSNVITKECRGVFEKINTLVDVGGGTGTLAMAIADAFPHLICTVFDLPHVVANLEDRQNLTFVGGNMFEAIPCADAVLFKWILHCWSDEECLTILSRCKESIPSKEKGGKVIIIDIVVDGKKGDHTSIQTQLLFDMLMMVNTRGKERTRKEWEELFKAAGYRDYKITPILGLRSLIEVFP</sequence>
<reference evidence="8" key="1">
    <citation type="submission" date="2023-02" db="EMBL/GenBank/DDBJ databases">
        <title>Genome of toxic invasive species Heracleum sosnowskyi carries increased number of genes despite the absence of recent whole-genome duplications.</title>
        <authorList>
            <person name="Schelkunov M."/>
            <person name="Shtratnikova V."/>
            <person name="Makarenko M."/>
            <person name="Klepikova A."/>
            <person name="Omelchenko D."/>
            <person name="Novikova G."/>
            <person name="Obukhova E."/>
            <person name="Bogdanov V."/>
            <person name="Penin A."/>
            <person name="Logacheva M."/>
        </authorList>
    </citation>
    <scope>NUCLEOTIDE SEQUENCE</scope>
    <source>
        <strain evidence="8">Hsosn_3</strain>
        <tissue evidence="8">Leaf</tissue>
    </source>
</reference>
<dbReference type="Pfam" id="PF00891">
    <property type="entry name" value="Methyltransf_2"/>
    <property type="match status" value="1"/>
</dbReference>
<evidence type="ECO:0000256" key="5">
    <source>
        <dbReference type="PIRSR" id="PIRSR005739-1"/>
    </source>
</evidence>
<dbReference type="Pfam" id="PF08100">
    <property type="entry name" value="Dimerisation"/>
    <property type="match status" value="1"/>
</dbReference>
<dbReference type="GO" id="GO:0032259">
    <property type="term" value="P:methylation"/>
    <property type="evidence" value="ECO:0007669"/>
    <property type="project" value="UniProtKB-KW"/>
</dbReference>
<dbReference type="GO" id="GO:0008757">
    <property type="term" value="F:S-adenosylmethionine-dependent methyltransferase activity"/>
    <property type="evidence" value="ECO:0007669"/>
    <property type="project" value="UniProtKB-ARBA"/>
</dbReference>
<dbReference type="GO" id="GO:0008171">
    <property type="term" value="F:O-methyltransferase activity"/>
    <property type="evidence" value="ECO:0007669"/>
    <property type="project" value="InterPro"/>
</dbReference>
<dbReference type="InterPro" id="IPR029063">
    <property type="entry name" value="SAM-dependent_MTases_sf"/>
</dbReference>
<dbReference type="FunFam" id="3.40.50.150:FF:000057">
    <property type="entry name" value="O-methyltransferase ZRP4"/>
    <property type="match status" value="1"/>
</dbReference>
<dbReference type="PANTHER" id="PTHR11746">
    <property type="entry name" value="O-METHYLTRANSFERASE"/>
    <property type="match status" value="1"/>
</dbReference>
<gene>
    <name evidence="8" type="ORF">POM88_014562</name>
</gene>
<dbReference type="InterPro" id="IPR036390">
    <property type="entry name" value="WH_DNA-bd_sf"/>
</dbReference>
<evidence type="ECO:0000256" key="2">
    <source>
        <dbReference type="ARBA" id="ARBA00022679"/>
    </source>
</evidence>
<evidence type="ECO:0000313" key="9">
    <source>
        <dbReference type="Proteomes" id="UP001237642"/>
    </source>
</evidence>
<evidence type="ECO:0000256" key="4">
    <source>
        <dbReference type="ARBA" id="ARBA00034481"/>
    </source>
</evidence>
<feature type="domain" description="O-methyltransferase C-terminal" evidence="6">
    <location>
        <begin position="132"/>
        <end position="341"/>
    </location>
</feature>
<dbReference type="AlphaFoldDB" id="A0AAD8N4F5"/>
<keyword evidence="2" id="KW-0808">Transferase</keyword>